<dbReference type="PANTHER" id="PTHR33710">
    <property type="entry name" value="BNAC02G09200D PROTEIN"/>
    <property type="match status" value="1"/>
</dbReference>
<feature type="domain" description="Endonuclease/exonuclease/phosphatase" evidence="4">
    <location>
        <begin position="327"/>
        <end position="548"/>
    </location>
</feature>
<accession>A0A438KKF7</accession>
<comment type="caution">
    <text evidence="5">The sequence shown here is derived from an EMBL/GenBank/DDBJ whole genome shotgun (WGS) entry which is preliminary data.</text>
</comment>
<evidence type="ECO:0000313" key="6">
    <source>
        <dbReference type="Proteomes" id="UP000288805"/>
    </source>
</evidence>
<proteinExistence type="predicted"/>
<sequence length="1192" mass="134339">MIEIGVEGVCYSLVLWWEVRLVMRVLPAERRGKNSGVVGEVEGDVATRAGKRVMEVVDGARLETHLQSADGTREQTDGPGSLWARSQGPIGPFLGDQESLHGKLGPAGPFRGLDLGVGTDGLDSSPKAGPHPMALPLVWAGPSQLREPDAEGFPFWDYDGRWRQAEMEPFLSEKSRTDCALIEEVSRYGCAPIPCGLMASGSSPSSLFFFGRTPLGEFCDLSGDDRVTHLRETPLRMLLPLGPPEEENACRWDLMEGPSDYKDSCGKELRLAQSMLRDGKGWEEESWEESELAKFSKFLGFSIEEAEECNDSKRVSDYGGQMKLRILSWNVRGANNSSKRKVIKAMIRNQRVNLFCLQETKIQAMTEGLVRSLGIGRFLNWSTLDAQGSVGGILICWDKRSLEVMEMEVGNFSISCRMRNVEDGLVWMFTGVYGPFSREEREWMWEEIGAIRGIWEDPWCLGGDFNVTLSLRERSNQGRLTSAMRRFAQVVDEPELIDLPLQGGVLTWSGGRNNQAWARLDRFLVTQSWLDHFNEVVQCRLPRPTSDHFPIVLMGGGLRRCPSPFRFENMWLKADGFTDLLRGWWQGVEVRGRASVRLATKMKVLKQNIKVWNREVFGRLEANKNSALQQVEFGMGWKRKGVCLKEGDRNTGFFHRMVNAHRRNNSLDRIKINGVWMSEEQEVREGIVSAFQQVLSEEPGWRADIEGLYLKRLNSCEAEVLEVQFTEEEIFAALMVLIPKKGGAEDLGDFRPISLLGGLYKLLAKVLANRLKKVLDKVVSGDQNAFFWLKWVLGRGGWSGFGGASQPPIFSHDQWGAGWFLLEFQGAKTRRSPLPVVNSGRGEEEMIVSHLLFADDTIIFCEASKEQLSALSWILACGIAAHCLLGAAPWSSSQSCLHLGWGGRENEEEISQWKRHYISKGGRITLIKRGSLERKVHLIKWEVVCTQREKGGFGIRKIDSLNKALLGKWLWRFAVEKDNLWRLMIGVKYGLEEFGWRTKEARGTYGVGVWKEIMKEAKWCWDNIKFKAVPFFSPAFEMAVNRNATVNEMWDHSNGQGGWNLIFHRDFNDWELDLIRGLLIMLRDFKLSSEEDVVLGKGGPWEGFWRGNVPALLMVMPYTAIQFTVLHKLKTFAAGSSKSGTQHLPWIIVGSHSFEPYLSFVSGALAGCAATVGSYPFDLLRTLLASQGEPKV</sequence>
<dbReference type="Pfam" id="PF03372">
    <property type="entry name" value="Exo_endo_phos"/>
    <property type="match status" value="1"/>
</dbReference>
<dbReference type="EMBL" id="QGNW01000004">
    <property type="protein sequence ID" value="RVX21689.1"/>
    <property type="molecule type" value="Genomic_DNA"/>
</dbReference>
<dbReference type="GO" id="GO:0016020">
    <property type="term" value="C:membrane"/>
    <property type="evidence" value="ECO:0007669"/>
    <property type="project" value="UniProtKB-SubCell"/>
</dbReference>
<keyword evidence="2" id="KW-0812">Transmembrane</keyword>
<comment type="subcellular location">
    <subcellularLocation>
        <location evidence="1">Membrane</location>
        <topology evidence="1">Multi-pass membrane protein</topology>
    </subcellularLocation>
</comment>
<keyword evidence="3" id="KW-0472">Membrane</keyword>
<dbReference type="SUPFAM" id="SSF103506">
    <property type="entry name" value="Mitochondrial carrier"/>
    <property type="match status" value="1"/>
</dbReference>
<dbReference type="InterPro" id="IPR036691">
    <property type="entry name" value="Endo/exonu/phosph_ase_sf"/>
</dbReference>
<protein>
    <submittedName>
        <fullName evidence="5">Mitochondrial thiamine diphosphate carrier 2</fullName>
    </submittedName>
</protein>
<dbReference type="Gene3D" id="3.60.10.10">
    <property type="entry name" value="Endonuclease/exonuclease/phosphatase"/>
    <property type="match status" value="1"/>
</dbReference>
<dbReference type="SUPFAM" id="SSF56219">
    <property type="entry name" value="DNase I-like"/>
    <property type="match status" value="1"/>
</dbReference>
<evidence type="ECO:0000256" key="1">
    <source>
        <dbReference type="ARBA" id="ARBA00004141"/>
    </source>
</evidence>
<dbReference type="InterPro" id="IPR005135">
    <property type="entry name" value="Endo/exonuclease/phosphatase"/>
</dbReference>
<dbReference type="Proteomes" id="UP000288805">
    <property type="component" value="Unassembled WGS sequence"/>
</dbReference>
<dbReference type="InterPro" id="IPR023395">
    <property type="entry name" value="MCP_dom_sf"/>
</dbReference>
<dbReference type="PANTHER" id="PTHR33710:SF64">
    <property type="entry name" value="ENDONUCLEASE_EXONUCLEASE_PHOSPHATASE DOMAIN-CONTAINING PROTEIN"/>
    <property type="match status" value="1"/>
</dbReference>
<evidence type="ECO:0000256" key="3">
    <source>
        <dbReference type="ARBA" id="ARBA00023136"/>
    </source>
</evidence>
<dbReference type="Gene3D" id="1.50.40.10">
    <property type="entry name" value="Mitochondrial carrier domain"/>
    <property type="match status" value="1"/>
</dbReference>
<organism evidence="5 6">
    <name type="scientific">Vitis vinifera</name>
    <name type="common">Grape</name>
    <dbReference type="NCBI Taxonomy" id="29760"/>
    <lineage>
        <taxon>Eukaryota</taxon>
        <taxon>Viridiplantae</taxon>
        <taxon>Streptophyta</taxon>
        <taxon>Embryophyta</taxon>
        <taxon>Tracheophyta</taxon>
        <taxon>Spermatophyta</taxon>
        <taxon>Magnoliopsida</taxon>
        <taxon>eudicotyledons</taxon>
        <taxon>Gunneridae</taxon>
        <taxon>Pentapetalae</taxon>
        <taxon>rosids</taxon>
        <taxon>Vitales</taxon>
        <taxon>Vitaceae</taxon>
        <taxon>Viteae</taxon>
        <taxon>Vitis</taxon>
    </lineage>
</organism>
<evidence type="ECO:0000259" key="4">
    <source>
        <dbReference type="Pfam" id="PF03372"/>
    </source>
</evidence>
<evidence type="ECO:0000313" key="5">
    <source>
        <dbReference type="EMBL" id="RVX21689.1"/>
    </source>
</evidence>
<evidence type="ECO:0000256" key="2">
    <source>
        <dbReference type="ARBA" id="ARBA00022692"/>
    </source>
</evidence>
<gene>
    <name evidence="5" type="primary">GRMZM2G124911_0</name>
    <name evidence="5" type="ORF">CK203_001555</name>
</gene>
<dbReference type="AlphaFoldDB" id="A0A438KKF7"/>
<name>A0A438KKF7_VITVI</name>
<reference evidence="5 6" key="1">
    <citation type="journal article" date="2018" name="PLoS Genet.">
        <title>Population sequencing reveals clonal diversity and ancestral inbreeding in the grapevine cultivar Chardonnay.</title>
        <authorList>
            <person name="Roach M.J."/>
            <person name="Johnson D.L."/>
            <person name="Bohlmann J."/>
            <person name="van Vuuren H.J."/>
            <person name="Jones S.J."/>
            <person name="Pretorius I.S."/>
            <person name="Schmidt S.A."/>
            <person name="Borneman A.R."/>
        </authorList>
    </citation>
    <scope>NUCLEOTIDE SEQUENCE [LARGE SCALE GENOMIC DNA]</scope>
    <source>
        <strain evidence="6">cv. Chardonnay</strain>
        <tissue evidence="5">Leaf</tissue>
    </source>
</reference>
<dbReference type="InterPro" id="IPR018108">
    <property type="entry name" value="MCP_transmembrane"/>
</dbReference>
<dbReference type="GO" id="GO:0003824">
    <property type="term" value="F:catalytic activity"/>
    <property type="evidence" value="ECO:0007669"/>
    <property type="project" value="InterPro"/>
</dbReference>
<dbReference type="Pfam" id="PF00153">
    <property type="entry name" value="Mito_carr"/>
    <property type="match status" value="1"/>
</dbReference>